<dbReference type="GO" id="GO:0005615">
    <property type="term" value="C:extracellular space"/>
    <property type="evidence" value="ECO:0007669"/>
    <property type="project" value="TreeGrafter"/>
</dbReference>
<feature type="domain" description="SRCR" evidence="9">
    <location>
        <begin position="31"/>
        <end position="126"/>
    </location>
</feature>
<feature type="domain" description="SRCR" evidence="9">
    <location>
        <begin position="328"/>
        <end position="433"/>
    </location>
</feature>
<dbReference type="AlphaFoldDB" id="A0AAZ1XI09"/>
<dbReference type="SUPFAM" id="SSF56487">
    <property type="entry name" value="SRCR-like"/>
    <property type="match status" value="5"/>
</dbReference>
<feature type="disulfide bond" evidence="7">
    <location>
        <begin position="501"/>
        <end position="511"/>
    </location>
</feature>
<accession>A0AAZ1XI09</accession>
<evidence type="ECO:0000256" key="3">
    <source>
        <dbReference type="ARBA" id="ARBA00022729"/>
    </source>
</evidence>
<proteinExistence type="predicted"/>
<feature type="chain" id="PRO_5044252963" description="SRCR domain-containing protein" evidence="8">
    <location>
        <begin position="22"/>
        <end position="546"/>
    </location>
</feature>
<dbReference type="FunFam" id="3.10.250.10:FF:000013">
    <property type="entry name" value="CD163 molecule like 1"/>
    <property type="match status" value="2"/>
</dbReference>
<dbReference type="Ensembl" id="ENSOABT00000078565.1">
    <property type="protein sequence ID" value="ENSOABP00000067284.1"/>
    <property type="gene ID" value="ENSOABG00000031929.1"/>
</dbReference>
<keyword evidence="4" id="KW-0677">Repeat</keyword>
<keyword evidence="3 8" id="KW-0732">Signal</keyword>
<dbReference type="PROSITE" id="PS50287">
    <property type="entry name" value="SRCR_2"/>
    <property type="match status" value="5"/>
</dbReference>
<protein>
    <recommendedName>
        <fullName evidence="9">SRCR domain-containing protein</fullName>
    </recommendedName>
</protein>
<dbReference type="InterPro" id="IPR036772">
    <property type="entry name" value="SRCR-like_dom_sf"/>
</dbReference>
<evidence type="ECO:0000256" key="2">
    <source>
        <dbReference type="ARBA" id="ARBA00022525"/>
    </source>
</evidence>
<feature type="domain" description="SRCR" evidence="9">
    <location>
        <begin position="127"/>
        <end position="232"/>
    </location>
</feature>
<feature type="domain" description="SRCR" evidence="9">
    <location>
        <begin position="235"/>
        <end position="281"/>
    </location>
</feature>
<dbReference type="GO" id="GO:0005886">
    <property type="term" value="C:plasma membrane"/>
    <property type="evidence" value="ECO:0007669"/>
    <property type="project" value="TreeGrafter"/>
</dbReference>
<reference evidence="11" key="1">
    <citation type="submission" date="2020-03" db="EMBL/GenBank/DDBJ databases">
        <title>Evolution of repeat sequences and sex chromosomes of tilapia species revealed by chromosome-level genomes.</title>
        <authorList>
            <person name="Xu L."/>
            <person name="Tao W."/>
            <person name="Wang D."/>
            <person name="Zhou Q."/>
        </authorList>
    </citation>
    <scope>NUCLEOTIDE SEQUENCE [LARGE SCALE GENOMIC DNA]</scope>
    <source>
        <strain evidence="11">Israel</strain>
    </source>
</reference>
<keyword evidence="5 7" id="KW-1015">Disulfide bond</keyword>
<dbReference type="InterPro" id="IPR001190">
    <property type="entry name" value="SRCR"/>
</dbReference>
<comment type="subcellular location">
    <subcellularLocation>
        <location evidence="1">Secreted</location>
    </subcellularLocation>
</comment>
<reference evidence="10" key="3">
    <citation type="submission" date="2025-09" db="UniProtKB">
        <authorList>
            <consortium name="Ensembl"/>
        </authorList>
    </citation>
    <scope>IDENTIFICATION</scope>
</reference>
<name>A0AAZ1XI09_OREAU</name>
<evidence type="ECO:0000313" key="10">
    <source>
        <dbReference type="Ensembl" id="ENSOABP00000067284.1"/>
    </source>
</evidence>
<dbReference type="PANTHER" id="PTHR48071">
    <property type="entry name" value="SRCR DOMAIN-CONTAINING PROTEIN"/>
    <property type="match status" value="1"/>
</dbReference>
<dbReference type="GO" id="GO:0004252">
    <property type="term" value="F:serine-type endopeptidase activity"/>
    <property type="evidence" value="ECO:0007669"/>
    <property type="project" value="TreeGrafter"/>
</dbReference>
<dbReference type="Gene3D" id="3.10.250.10">
    <property type="entry name" value="SRCR-like domain"/>
    <property type="match status" value="5"/>
</dbReference>
<feature type="domain" description="SRCR" evidence="9">
    <location>
        <begin position="436"/>
        <end position="533"/>
    </location>
</feature>
<dbReference type="PRINTS" id="PR00258">
    <property type="entry name" value="SPERACTRCPTR"/>
</dbReference>
<dbReference type="PANTHER" id="PTHR48071:SF15">
    <property type="entry name" value="SRCR DOMAIN-CONTAINING PROTEIN"/>
    <property type="match status" value="1"/>
</dbReference>
<keyword evidence="11" id="KW-1185">Reference proteome</keyword>
<dbReference type="Pfam" id="PF00530">
    <property type="entry name" value="SRCR"/>
    <property type="match status" value="5"/>
</dbReference>
<comment type="caution">
    <text evidence="7">Lacks conserved residue(s) required for the propagation of feature annotation.</text>
</comment>
<evidence type="ECO:0000256" key="4">
    <source>
        <dbReference type="ARBA" id="ARBA00022737"/>
    </source>
</evidence>
<dbReference type="SMART" id="SM00202">
    <property type="entry name" value="SR"/>
    <property type="match status" value="5"/>
</dbReference>
<evidence type="ECO:0000313" key="11">
    <source>
        <dbReference type="Proteomes" id="UP000472276"/>
    </source>
</evidence>
<organism evidence="10 11">
    <name type="scientific">Oreochromis aureus</name>
    <name type="common">Israeli tilapia</name>
    <name type="synonym">Chromis aureus</name>
    <dbReference type="NCBI Taxonomy" id="47969"/>
    <lineage>
        <taxon>Eukaryota</taxon>
        <taxon>Metazoa</taxon>
        <taxon>Chordata</taxon>
        <taxon>Craniata</taxon>
        <taxon>Vertebrata</taxon>
        <taxon>Euteleostomi</taxon>
        <taxon>Actinopterygii</taxon>
        <taxon>Neopterygii</taxon>
        <taxon>Teleostei</taxon>
        <taxon>Neoteleostei</taxon>
        <taxon>Acanthomorphata</taxon>
        <taxon>Ovalentaria</taxon>
        <taxon>Cichlomorphae</taxon>
        <taxon>Cichliformes</taxon>
        <taxon>Cichlidae</taxon>
        <taxon>African cichlids</taxon>
        <taxon>Pseudocrenilabrinae</taxon>
        <taxon>Oreochromini</taxon>
        <taxon>Oreochromis</taxon>
    </lineage>
</organism>
<keyword evidence="2" id="KW-0964">Secreted</keyword>
<feature type="disulfide bond" evidence="7">
    <location>
        <begin position="402"/>
        <end position="412"/>
    </location>
</feature>
<evidence type="ECO:0000256" key="7">
    <source>
        <dbReference type="PROSITE-ProRule" id="PRU00196"/>
    </source>
</evidence>
<feature type="disulfide bond" evidence="7">
    <location>
        <begin position="201"/>
        <end position="211"/>
    </location>
</feature>
<dbReference type="Proteomes" id="UP000472276">
    <property type="component" value="Unassembled WGS sequence"/>
</dbReference>
<feature type="signal peptide" evidence="8">
    <location>
        <begin position="1"/>
        <end position="21"/>
    </location>
</feature>
<evidence type="ECO:0000256" key="6">
    <source>
        <dbReference type="ARBA" id="ARBA00023180"/>
    </source>
</evidence>
<evidence type="ECO:0000259" key="9">
    <source>
        <dbReference type="PROSITE" id="PS50287"/>
    </source>
</evidence>
<reference evidence="10" key="2">
    <citation type="submission" date="2025-08" db="UniProtKB">
        <authorList>
            <consortium name="Ensembl"/>
        </authorList>
    </citation>
    <scope>IDENTIFICATION</scope>
</reference>
<feature type="disulfide bond" evidence="7">
    <location>
        <begin position="99"/>
        <end position="109"/>
    </location>
</feature>
<evidence type="ECO:0000256" key="8">
    <source>
        <dbReference type="SAM" id="SignalP"/>
    </source>
</evidence>
<evidence type="ECO:0000256" key="5">
    <source>
        <dbReference type="ARBA" id="ARBA00023157"/>
    </source>
</evidence>
<keyword evidence="6" id="KW-0325">Glycoprotein</keyword>
<sequence length="546" mass="59210">MDMNPLLLLMLLMLWSSGLQAEVKHNSKEFLRLVGGASRCAGTLELKHQGEWRPGFGGDSFQMKAAAAVCEHLNCGSAVSLRRIEMSYSISMWLLREVCHPSDYGLPRCVLSWGGSSVREITCSDSVRLLNGTSLCSGRLEVNYNQSNQSKQSWTSVCEADFDQQDAEVVCRELGCGPPSALQGALYGDVGAPVWSKEFQCEGHESALLDCRSSNSTRSSCSPGKAVGLTCSEPIRLVGGASRCAGTLELKIGEWRPVDGPNWALKEAAVACKHLDCGSALAIEDRQSSDRAVWRIPLNLVWSGSPLREFARSAISSTVLYLTCSDSVRLLNGTSLCSGRLEVNYNQSNQSKQSWTSVCEADFDQQDAEVVCREIGCGPPSSLQGALYGDMGAPVWSKEFQCEGHESTLLDCRSSNSTRSSCSPGKAVGLTCSEPIRLVGGASRCAGILEVKLGEWRPVHTLRLTLKEAAAFCEHLNCGSDVSVKQRNSSNRPLWAPRPYCGLTYFSAMGCLKHTIIVSSSWRSPPVLELTCSVRSCKHNNSPLLP</sequence>
<evidence type="ECO:0000256" key="1">
    <source>
        <dbReference type="ARBA" id="ARBA00004613"/>
    </source>
</evidence>
<dbReference type="GO" id="GO:0031638">
    <property type="term" value="P:zymogen activation"/>
    <property type="evidence" value="ECO:0007669"/>
    <property type="project" value="TreeGrafter"/>
</dbReference>